<dbReference type="InterPro" id="IPR035965">
    <property type="entry name" value="PAS-like_dom_sf"/>
</dbReference>
<dbReference type="Pfam" id="PF00989">
    <property type="entry name" value="PAS"/>
    <property type="match status" value="1"/>
</dbReference>
<dbReference type="PANTHER" id="PTHR45138:SF9">
    <property type="entry name" value="DIGUANYLATE CYCLASE DGCM-RELATED"/>
    <property type="match status" value="1"/>
</dbReference>
<dbReference type="NCBIfam" id="TIGR00254">
    <property type="entry name" value="GGDEF"/>
    <property type="match status" value="1"/>
</dbReference>
<comment type="caution">
    <text evidence="7">The sequence shown here is derived from an EMBL/GenBank/DDBJ whole genome shotgun (WGS) entry which is preliminary data.</text>
</comment>
<dbReference type="Gene3D" id="3.30.70.270">
    <property type="match status" value="1"/>
</dbReference>
<evidence type="ECO:0000256" key="3">
    <source>
        <dbReference type="SAM" id="MobiDB-lite"/>
    </source>
</evidence>
<dbReference type="FunFam" id="3.30.70.270:FF:000001">
    <property type="entry name" value="Diguanylate cyclase domain protein"/>
    <property type="match status" value="1"/>
</dbReference>
<dbReference type="Gene3D" id="3.30.450.20">
    <property type="entry name" value="PAS domain"/>
    <property type="match status" value="1"/>
</dbReference>
<organism evidence="7 8">
    <name type="scientific">Bradyrhizobium frederickii</name>
    <dbReference type="NCBI Taxonomy" id="2560054"/>
    <lineage>
        <taxon>Bacteria</taxon>
        <taxon>Pseudomonadati</taxon>
        <taxon>Pseudomonadota</taxon>
        <taxon>Alphaproteobacteria</taxon>
        <taxon>Hyphomicrobiales</taxon>
        <taxon>Nitrobacteraceae</taxon>
        <taxon>Bradyrhizobium</taxon>
    </lineage>
</organism>
<dbReference type="SMART" id="SM00267">
    <property type="entry name" value="GGDEF"/>
    <property type="match status" value="1"/>
</dbReference>
<feature type="compositionally biased region" description="Low complexity" evidence="3">
    <location>
        <begin position="16"/>
        <end position="29"/>
    </location>
</feature>
<dbReference type="GO" id="GO:0043709">
    <property type="term" value="P:cell adhesion involved in single-species biofilm formation"/>
    <property type="evidence" value="ECO:0007669"/>
    <property type="project" value="TreeGrafter"/>
</dbReference>
<proteinExistence type="predicted"/>
<dbReference type="NCBIfam" id="TIGR00229">
    <property type="entry name" value="sensory_box"/>
    <property type="match status" value="1"/>
</dbReference>
<dbReference type="Proteomes" id="UP000298225">
    <property type="component" value="Unassembled WGS sequence"/>
</dbReference>
<dbReference type="GO" id="GO:1902201">
    <property type="term" value="P:negative regulation of bacterial-type flagellum-dependent cell motility"/>
    <property type="evidence" value="ECO:0007669"/>
    <property type="project" value="TreeGrafter"/>
</dbReference>
<evidence type="ECO:0000259" key="4">
    <source>
        <dbReference type="PROSITE" id="PS50112"/>
    </source>
</evidence>
<dbReference type="InterPro" id="IPR000700">
    <property type="entry name" value="PAS-assoc_C"/>
</dbReference>
<name>A0A4Y9LCT9_9BRAD</name>
<dbReference type="CDD" id="cd01949">
    <property type="entry name" value="GGDEF"/>
    <property type="match status" value="1"/>
</dbReference>
<dbReference type="PROSITE" id="PS50113">
    <property type="entry name" value="PAC"/>
    <property type="match status" value="1"/>
</dbReference>
<dbReference type="OrthoDB" id="9812260at2"/>
<dbReference type="PROSITE" id="PS50887">
    <property type="entry name" value="GGDEF"/>
    <property type="match status" value="1"/>
</dbReference>
<dbReference type="InterPro" id="IPR029787">
    <property type="entry name" value="Nucleotide_cyclase"/>
</dbReference>
<evidence type="ECO:0000313" key="8">
    <source>
        <dbReference type="Proteomes" id="UP000298225"/>
    </source>
</evidence>
<dbReference type="InterPro" id="IPR000160">
    <property type="entry name" value="GGDEF_dom"/>
</dbReference>
<comment type="catalytic activity">
    <reaction evidence="2">
        <text>2 GTP = 3',3'-c-di-GMP + 2 diphosphate</text>
        <dbReference type="Rhea" id="RHEA:24898"/>
        <dbReference type="ChEBI" id="CHEBI:33019"/>
        <dbReference type="ChEBI" id="CHEBI:37565"/>
        <dbReference type="ChEBI" id="CHEBI:58805"/>
        <dbReference type="EC" id="2.7.7.65"/>
    </reaction>
</comment>
<dbReference type="AlphaFoldDB" id="A0A4Y9LCT9"/>
<dbReference type="SUPFAM" id="SSF55785">
    <property type="entry name" value="PYP-like sensor domain (PAS domain)"/>
    <property type="match status" value="1"/>
</dbReference>
<feature type="domain" description="GGDEF" evidence="6">
    <location>
        <begin position="217"/>
        <end position="355"/>
    </location>
</feature>
<evidence type="ECO:0000313" key="7">
    <source>
        <dbReference type="EMBL" id="TFV40254.1"/>
    </source>
</evidence>
<sequence>MAKPLKPPSRTAGRNSGKTSAKSSAKSSAKASAKISAKSVDVADSYAVRLMQHLVVPTFVIDPKRRVVIWNRACERLTGLAASEVIGTDKHWQGFYETRRPCLADLVALDRPELLPEFYSEYAARGNNGLGFSAENWCTMPKLGDQLYLAIDAGPIHDEAGHLIAVVETLRDLTDQKRAEMALKELATKDGLTGLSNRRAFDQTLVTEWARAHRTQRPLALLFADVDHFKLFNDHHGHQTGDECLRAVASVVSRHAVRPLDLAGRYGGEEFALILPEMDCHSACVIAEEIRGAVTALAIAHGAAGAGDQVTLSVGVASQIPGAGDSGPDRLLGAADEALYVAKRLGRNRVISAERVLAEFSSLGRQTASVPGPFRRKSA</sequence>
<dbReference type="CDD" id="cd00130">
    <property type="entry name" value="PAS"/>
    <property type="match status" value="1"/>
</dbReference>
<dbReference type="InterPro" id="IPR000014">
    <property type="entry name" value="PAS"/>
</dbReference>
<gene>
    <name evidence="7" type="ORF">E4K66_11765</name>
</gene>
<feature type="region of interest" description="Disordered" evidence="3">
    <location>
        <begin position="1"/>
        <end position="29"/>
    </location>
</feature>
<keyword evidence="8" id="KW-1185">Reference proteome</keyword>
<dbReference type="InterPro" id="IPR013767">
    <property type="entry name" value="PAS_fold"/>
</dbReference>
<dbReference type="EMBL" id="SPQU01000004">
    <property type="protein sequence ID" value="TFV40254.1"/>
    <property type="molecule type" value="Genomic_DNA"/>
</dbReference>
<feature type="domain" description="PAC" evidence="5">
    <location>
        <begin position="132"/>
        <end position="185"/>
    </location>
</feature>
<dbReference type="GO" id="GO:0052621">
    <property type="term" value="F:diguanylate cyclase activity"/>
    <property type="evidence" value="ECO:0007669"/>
    <property type="project" value="UniProtKB-EC"/>
</dbReference>
<dbReference type="PANTHER" id="PTHR45138">
    <property type="entry name" value="REGULATORY COMPONENTS OF SENSORY TRANSDUCTION SYSTEM"/>
    <property type="match status" value="1"/>
</dbReference>
<dbReference type="PROSITE" id="PS50112">
    <property type="entry name" value="PAS"/>
    <property type="match status" value="1"/>
</dbReference>
<dbReference type="InterPro" id="IPR050469">
    <property type="entry name" value="Diguanylate_Cyclase"/>
</dbReference>
<dbReference type="GO" id="GO:0006355">
    <property type="term" value="P:regulation of DNA-templated transcription"/>
    <property type="evidence" value="ECO:0007669"/>
    <property type="project" value="InterPro"/>
</dbReference>
<reference evidence="7 8" key="1">
    <citation type="submission" date="2019-03" db="EMBL/GenBank/DDBJ databases">
        <title>Bradyrhizobium strains diversity isolated from Chamaecrista fasciculata.</title>
        <authorList>
            <person name="Urquiaga M.C.O."/>
            <person name="Hungria M."/>
            <person name="Delamuta J.R.M."/>
        </authorList>
    </citation>
    <scope>NUCLEOTIDE SEQUENCE [LARGE SCALE GENOMIC DNA]</scope>
    <source>
        <strain evidence="7 8">CNPSo 3424</strain>
    </source>
</reference>
<dbReference type="InterPro" id="IPR043128">
    <property type="entry name" value="Rev_trsase/Diguanyl_cyclase"/>
</dbReference>
<evidence type="ECO:0000256" key="2">
    <source>
        <dbReference type="ARBA" id="ARBA00034247"/>
    </source>
</evidence>
<accession>A0A4Y9LCT9</accession>
<evidence type="ECO:0000256" key="1">
    <source>
        <dbReference type="ARBA" id="ARBA00012528"/>
    </source>
</evidence>
<protein>
    <recommendedName>
        <fullName evidence="1">diguanylate cyclase</fullName>
        <ecNumber evidence="1">2.7.7.65</ecNumber>
    </recommendedName>
</protein>
<dbReference type="GO" id="GO:0005886">
    <property type="term" value="C:plasma membrane"/>
    <property type="evidence" value="ECO:0007669"/>
    <property type="project" value="TreeGrafter"/>
</dbReference>
<dbReference type="EC" id="2.7.7.65" evidence="1"/>
<dbReference type="Pfam" id="PF00990">
    <property type="entry name" value="GGDEF"/>
    <property type="match status" value="1"/>
</dbReference>
<feature type="domain" description="PAS" evidence="4">
    <location>
        <begin position="43"/>
        <end position="101"/>
    </location>
</feature>
<dbReference type="SUPFAM" id="SSF55073">
    <property type="entry name" value="Nucleotide cyclase"/>
    <property type="match status" value="1"/>
</dbReference>
<evidence type="ECO:0000259" key="5">
    <source>
        <dbReference type="PROSITE" id="PS50113"/>
    </source>
</evidence>
<evidence type="ECO:0000259" key="6">
    <source>
        <dbReference type="PROSITE" id="PS50887"/>
    </source>
</evidence>